<name>A0A1I0UBK4_9GAMM</name>
<dbReference type="InterPro" id="IPR006059">
    <property type="entry name" value="SBP"/>
</dbReference>
<sequence>MRNHTSSPFHRRSAPFLPRLLTCLALLLPALGAQAAPDMVVVGYGGDGQKAQDEAFFKPFAAEDGHRLIQTEYNGEMARIRVMAETGHVDWDLVQIEGPDLVRGCESGLFETLDWSRLGGREALIDQAAQDCGSAAMVWGVALSYDADRLKTAPTSWADFWDLEKFPGKRGLRKRAVYNLEFALLADGVPVGEVYKVLATPAGVDRAFAKLDQIKPQIQWWEAGAQPTQWLAAGDVVMTSSYSGRVAAAHQGGRNFALVLPGSLYGMDYWAVIKGSRHLPQAERLIAYMNRKAPQLDYIGRIPYGPTNREAAAALDAEQARWIPATPQALADALPMDVEFWVDHGEELEERFNAWAVR</sequence>
<dbReference type="CDD" id="cd13589">
    <property type="entry name" value="PBP2_polyamine_RpCGA009"/>
    <property type="match status" value="1"/>
</dbReference>
<organism evidence="1 2">
    <name type="scientific">Metapseudomonas otitidis</name>
    <dbReference type="NCBI Taxonomy" id="319939"/>
    <lineage>
        <taxon>Bacteria</taxon>
        <taxon>Pseudomonadati</taxon>
        <taxon>Pseudomonadota</taxon>
        <taxon>Gammaproteobacteria</taxon>
        <taxon>Pseudomonadales</taxon>
        <taxon>Pseudomonadaceae</taxon>
        <taxon>Metapseudomonas</taxon>
    </lineage>
</organism>
<dbReference type="PANTHER" id="PTHR30222:SF2">
    <property type="entry name" value="ABC TRANSPORTER SUBSTRATE-BINDING PROTEIN"/>
    <property type="match status" value="1"/>
</dbReference>
<reference evidence="1 2" key="1">
    <citation type="submission" date="2019-12" db="EMBL/GenBank/DDBJ databases">
        <title>complete genome sequences of Pseudomonas otitidis str. WP8-S17-CRE-03 isolated from wastewater treatment plant effluent.</title>
        <authorList>
            <person name="Sekizuka T."/>
            <person name="Itokawa K."/>
            <person name="Yatsu K."/>
            <person name="Inamine Y."/>
            <person name="Kuroda M."/>
        </authorList>
    </citation>
    <scope>NUCLEOTIDE SEQUENCE [LARGE SCALE GENOMIC DNA]</scope>
    <source>
        <strain evidence="1 2">WP8-S17-CRE-03</strain>
    </source>
</reference>
<dbReference type="Pfam" id="PF13416">
    <property type="entry name" value="SBP_bac_8"/>
    <property type="match status" value="1"/>
</dbReference>
<evidence type="ECO:0000313" key="2">
    <source>
        <dbReference type="Proteomes" id="UP000515591"/>
    </source>
</evidence>
<protein>
    <submittedName>
        <fullName evidence="1">Uncharacterized protein</fullName>
    </submittedName>
</protein>
<dbReference type="STRING" id="319939.SAMN05216263_109212"/>
<accession>A0A1I0UBK4</accession>
<dbReference type="EMBL" id="AP022213">
    <property type="protein sequence ID" value="BBT19118.1"/>
    <property type="molecule type" value="Genomic_DNA"/>
</dbReference>
<proteinExistence type="predicted"/>
<dbReference type="PANTHER" id="PTHR30222">
    <property type="entry name" value="SPERMIDINE/PUTRESCINE-BINDING PERIPLASMIC PROTEIN"/>
    <property type="match status" value="1"/>
</dbReference>
<dbReference type="Proteomes" id="UP000515591">
    <property type="component" value="Chromosome"/>
</dbReference>
<dbReference type="SUPFAM" id="SSF53850">
    <property type="entry name" value="Periplasmic binding protein-like II"/>
    <property type="match status" value="1"/>
</dbReference>
<evidence type="ECO:0000313" key="1">
    <source>
        <dbReference type="EMBL" id="BBT19118.1"/>
    </source>
</evidence>
<gene>
    <name evidence="1" type="ORF">WP8S17C03_51670</name>
</gene>
<dbReference type="Gene3D" id="3.40.190.10">
    <property type="entry name" value="Periplasmic binding protein-like II"/>
    <property type="match status" value="2"/>
</dbReference>
<dbReference type="AlphaFoldDB" id="A0A1I0UBK4"/>